<organism evidence="7 8">
    <name type="scientific">Sphingomonas chungangi</name>
    <dbReference type="NCBI Taxonomy" id="2683589"/>
    <lineage>
        <taxon>Bacteria</taxon>
        <taxon>Pseudomonadati</taxon>
        <taxon>Pseudomonadota</taxon>
        <taxon>Alphaproteobacteria</taxon>
        <taxon>Sphingomonadales</taxon>
        <taxon>Sphingomonadaceae</taxon>
        <taxon>Sphingomonas</taxon>
    </lineage>
</organism>
<dbReference type="RefSeq" id="WP_160363374.1">
    <property type="nucleotide sequence ID" value="NZ_JACEIB010000003.1"/>
</dbReference>
<keyword evidence="4" id="KW-0560">Oxidoreductase</keyword>
<dbReference type="GO" id="GO:0004497">
    <property type="term" value="F:monooxygenase activity"/>
    <property type="evidence" value="ECO:0007669"/>
    <property type="project" value="UniProtKB-KW"/>
</dbReference>
<evidence type="ECO:0000259" key="6">
    <source>
        <dbReference type="Pfam" id="PF01494"/>
    </source>
</evidence>
<proteinExistence type="predicted"/>
<dbReference type="InterPro" id="IPR050493">
    <property type="entry name" value="FAD-dep_Monooxygenase_BioMet"/>
</dbReference>
<sequence length="401" mass="42966">MESVDVAIIGGGIGGLTLALALQGTGVEARVYERVSRFGPVGAGIQIAPNASKLLYRLGLRERLEKAGVLPKAQIFSRWNDDSSLATTSLREVASTFGAPHVTIHRADLHQTLLDAIPQGVVETGAEIVKLDGQDGEPRLTFADGRQVKAQIVVGADGIHSVVRGAIAADLPRYSGQSVFRGLVPADRISNPRFLGNVNLWLGPDQHCGCYPISAGRTISFAATLPLERSGRESWNEPGEIGDLLDAYSGWTSDLLHVFEAADAVSVWALYDRAPLESFYSGRLALLGDAAHPMLPFLAQGANQAVEDAVVLATCLQRLGARENALIAYDAIRRARSSEIQATSLANNTRFHLPDGDEQRARDAAFGSAGLSGVGRDKQQWLYGYDAEDDAKGYLDHAEAR</sequence>
<keyword evidence="3" id="KW-0274">FAD</keyword>
<comment type="cofactor">
    <cofactor evidence="1">
        <name>FAD</name>
        <dbReference type="ChEBI" id="CHEBI:57692"/>
    </cofactor>
</comment>
<comment type="caution">
    <text evidence="7">The sequence shown here is derived from an EMBL/GenBank/DDBJ whole genome shotgun (WGS) entry which is preliminary data.</text>
</comment>
<dbReference type="PRINTS" id="PR00420">
    <property type="entry name" value="RNGMNOXGNASE"/>
</dbReference>
<dbReference type="Proteomes" id="UP000570166">
    <property type="component" value="Unassembled WGS sequence"/>
</dbReference>
<dbReference type="SUPFAM" id="SSF51905">
    <property type="entry name" value="FAD/NAD(P)-binding domain"/>
    <property type="match status" value="1"/>
</dbReference>
<dbReference type="InterPro" id="IPR036188">
    <property type="entry name" value="FAD/NAD-bd_sf"/>
</dbReference>
<accession>A0A838L2Z5</accession>
<name>A0A838L2Z5_9SPHN</name>
<dbReference type="Gene3D" id="3.50.50.60">
    <property type="entry name" value="FAD/NAD(P)-binding domain"/>
    <property type="match status" value="1"/>
</dbReference>
<feature type="domain" description="FAD-binding" evidence="6">
    <location>
        <begin position="4"/>
        <end position="340"/>
    </location>
</feature>
<dbReference type="PANTHER" id="PTHR13789:SF318">
    <property type="entry name" value="GERANYLGERANYL DIPHOSPHATE REDUCTASE"/>
    <property type="match status" value="1"/>
</dbReference>
<dbReference type="SUPFAM" id="SSF54373">
    <property type="entry name" value="FAD-linked reductases, C-terminal domain"/>
    <property type="match status" value="1"/>
</dbReference>
<keyword evidence="8" id="KW-1185">Reference proteome</keyword>
<dbReference type="EMBL" id="JACEIB010000003">
    <property type="protein sequence ID" value="MBA2933554.1"/>
    <property type="molecule type" value="Genomic_DNA"/>
</dbReference>
<evidence type="ECO:0000256" key="3">
    <source>
        <dbReference type="ARBA" id="ARBA00022827"/>
    </source>
</evidence>
<gene>
    <name evidence="7" type="ORF">HZF05_05535</name>
</gene>
<evidence type="ECO:0000256" key="5">
    <source>
        <dbReference type="ARBA" id="ARBA00023033"/>
    </source>
</evidence>
<keyword evidence="2" id="KW-0285">Flavoprotein</keyword>
<evidence type="ECO:0000313" key="7">
    <source>
        <dbReference type="EMBL" id="MBA2933554.1"/>
    </source>
</evidence>
<keyword evidence="5 7" id="KW-0503">Monooxygenase</keyword>
<evidence type="ECO:0000256" key="2">
    <source>
        <dbReference type="ARBA" id="ARBA00022630"/>
    </source>
</evidence>
<dbReference type="AlphaFoldDB" id="A0A838L2Z5"/>
<reference evidence="7 8" key="1">
    <citation type="submission" date="2020-07" db="EMBL/GenBank/DDBJ databases">
        <authorList>
            <person name="Sun Q."/>
        </authorList>
    </citation>
    <scope>NUCLEOTIDE SEQUENCE [LARGE SCALE GENOMIC DNA]</scope>
    <source>
        <strain evidence="7 8">CGMCC 1.13654</strain>
    </source>
</reference>
<evidence type="ECO:0000256" key="4">
    <source>
        <dbReference type="ARBA" id="ARBA00023002"/>
    </source>
</evidence>
<protein>
    <submittedName>
        <fullName evidence="7">FAD-dependent monooxygenase</fullName>
    </submittedName>
</protein>
<evidence type="ECO:0000256" key="1">
    <source>
        <dbReference type="ARBA" id="ARBA00001974"/>
    </source>
</evidence>
<dbReference type="Pfam" id="PF01494">
    <property type="entry name" value="FAD_binding_3"/>
    <property type="match status" value="1"/>
</dbReference>
<dbReference type="GO" id="GO:0071949">
    <property type="term" value="F:FAD binding"/>
    <property type="evidence" value="ECO:0007669"/>
    <property type="project" value="InterPro"/>
</dbReference>
<dbReference type="PANTHER" id="PTHR13789">
    <property type="entry name" value="MONOOXYGENASE"/>
    <property type="match status" value="1"/>
</dbReference>
<evidence type="ECO:0000313" key="8">
    <source>
        <dbReference type="Proteomes" id="UP000570166"/>
    </source>
</evidence>
<dbReference type="InterPro" id="IPR002938">
    <property type="entry name" value="FAD-bd"/>
</dbReference>